<evidence type="ECO:0000313" key="4">
    <source>
        <dbReference type="Proteomes" id="UP000016927"/>
    </source>
</evidence>
<name>R0KPY6_NOSB1</name>
<keyword evidence="1" id="KW-0812">Transmembrane</keyword>
<feature type="transmembrane region" description="Helical" evidence="1">
    <location>
        <begin position="131"/>
        <end position="152"/>
    </location>
</feature>
<dbReference type="Proteomes" id="UP000016927">
    <property type="component" value="Unassembled WGS sequence"/>
</dbReference>
<keyword evidence="1" id="KW-1133">Transmembrane helix</keyword>
<reference evidence="3 4" key="1">
    <citation type="journal article" date="2013" name="BMC Genomics">
        <title>Comparative genomics of parasitic silkworm microsporidia reveal an association between genome expansion and host adaptation.</title>
        <authorList>
            <person name="Pan G."/>
            <person name="Xu J."/>
            <person name="Li T."/>
            <person name="Xia Q."/>
            <person name="Liu S.L."/>
            <person name="Zhang G."/>
            <person name="Li S."/>
            <person name="Li C."/>
            <person name="Liu H."/>
            <person name="Yang L."/>
            <person name="Liu T."/>
            <person name="Zhang X."/>
            <person name="Wu Z."/>
            <person name="Fan W."/>
            <person name="Dang X."/>
            <person name="Xiang H."/>
            <person name="Tao M."/>
            <person name="Li Y."/>
            <person name="Hu J."/>
            <person name="Li Z."/>
            <person name="Lin L."/>
            <person name="Luo J."/>
            <person name="Geng L."/>
            <person name="Wang L."/>
            <person name="Long M."/>
            <person name="Wan Y."/>
            <person name="He N."/>
            <person name="Zhang Z."/>
            <person name="Lu C."/>
            <person name="Keeling P.J."/>
            <person name="Wang J."/>
            <person name="Xiang Z."/>
            <person name="Zhou Z."/>
        </authorList>
    </citation>
    <scope>NUCLEOTIDE SEQUENCE [LARGE SCALE GENOMIC DNA]</scope>
    <source>
        <strain evidence="4">CQ1 / CVCC 102059</strain>
    </source>
</reference>
<evidence type="ECO:0000256" key="2">
    <source>
        <dbReference type="SAM" id="SignalP"/>
    </source>
</evidence>
<keyword evidence="4" id="KW-1185">Reference proteome</keyword>
<feature type="chain" id="PRO_5004344468" evidence="2">
    <location>
        <begin position="20"/>
        <end position="184"/>
    </location>
</feature>
<dbReference type="EMBL" id="KB909390">
    <property type="protein sequence ID" value="EOB12262.1"/>
    <property type="molecule type" value="Genomic_DNA"/>
</dbReference>
<sequence>MLKSLLLFLINKIHTTAECQNMNNLDSKTRIEIQDIEYKQNGLDKGEENSSLLSQDEFKVDGKYLNNVVIEFEDSKEEIGIEPNTHENTETGGDTLINLDMNQVYNETTIKDIALKNIEHENVFWKHFAKFGGLAGIFSLVIIFGDLLTDYLCLKLETSKKAKIYLTIILSVLTLLICVGSSYI</sequence>
<protein>
    <submittedName>
        <fullName evidence="3">Uncharacterized protein</fullName>
    </submittedName>
</protein>
<accession>R0KPY6</accession>
<dbReference type="VEuPathDB" id="MicrosporidiaDB:NBO_482g0001"/>
<keyword evidence="1" id="KW-0472">Membrane</keyword>
<dbReference type="AlphaFoldDB" id="R0KPY6"/>
<organism evidence="3 4">
    <name type="scientific">Nosema bombycis (strain CQ1 / CVCC 102059)</name>
    <name type="common">Microsporidian parasite</name>
    <name type="synonym">Pebrine of silkworm</name>
    <dbReference type="NCBI Taxonomy" id="578461"/>
    <lineage>
        <taxon>Eukaryota</taxon>
        <taxon>Fungi</taxon>
        <taxon>Fungi incertae sedis</taxon>
        <taxon>Microsporidia</taxon>
        <taxon>Nosematidae</taxon>
        <taxon>Nosema</taxon>
    </lineage>
</organism>
<evidence type="ECO:0000256" key="1">
    <source>
        <dbReference type="SAM" id="Phobius"/>
    </source>
</evidence>
<feature type="transmembrane region" description="Helical" evidence="1">
    <location>
        <begin position="164"/>
        <end position="183"/>
    </location>
</feature>
<evidence type="ECO:0000313" key="3">
    <source>
        <dbReference type="EMBL" id="EOB12262.1"/>
    </source>
</evidence>
<dbReference type="HOGENOM" id="CLU_1468599_0_0_1"/>
<keyword evidence="2" id="KW-0732">Signal</keyword>
<proteinExistence type="predicted"/>
<feature type="signal peptide" evidence="2">
    <location>
        <begin position="1"/>
        <end position="19"/>
    </location>
</feature>
<gene>
    <name evidence="3" type="ORF">NBO_482g0001</name>
</gene>